<evidence type="ECO:0000256" key="1">
    <source>
        <dbReference type="SAM" id="MobiDB-lite"/>
    </source>
</evidence>
<comment type="caution">
    <text evidence="2">The sequence shown here is derived from an EMBL/GenBank/DDBJ whole genome shotgun (WGS) entry which is preliminary data.</text>
</comment>
<proteinExistence type="predicted"/>
<accession>A0A4Q7UP24</accession>
<protein>
    <submittedName>
        <fullName evidence="2">Uncharacterized protein</fullName>
    </submittedName>
</protein>
<feature type="compositionally biased region" description="Basic and acidic residues" evidence="1">
    <location>
        <begin position="304"/>
        <end position="313"/>
    </location>
</feature>
<reference evidence="2 3" key="1">
    <citation type="submission" date="2019-02" db="EMBL/GenBank/DDBJ databases">
        <title>Sequencing the genomes of 1000 actinobacteria strains.</title>
        <authorList>
            <person name="Klenk H.-P."/>
        </authorList>
    </citation>
    <scope>NUCLEOTIDE SEQUENCE [LARGE SCALE GENOMIC DNA]</scope>
    <source>
        <strain evidence="2 3">DSM 45779</strain>
    </source>
</reference>
<feature type="compositionally biased region" description="Pro residues" evidence="1">
    <location>
        <begin position="292"/>
        <end position="303"/>
    </location>
</feature>
<dbReference type="Proteomes" id="UP000291591">
    <property type="component" value="Unassembled WGS sequence"/>
</dbReference>
<keyword evidence="3" id="KW-1185">Reference proteome</keyword>
<evidence type="ECO:0000313" key="3">
    <source>
        <dbReference type="Proteomes" id="UP000291591"/>
    </source>
</evidence>
<name>A0A4Q7UP24_PSEST</name>
<feature type="region of interest" description="Disordered" evidence="1">
    <location>
        <begin position="146"/>
        <end position="194"/>
    </location>
</feature>
<dbReference type="RefSeq" id="WP_165438184.1">
    <property type="nucleotide sequence ID" value="NZ_SHKL01000001.1"/>
</dbReference>
<organism evidence="2 3">
    <name type="scientific">Pseudonocardia sediminis</name>
    <dbReference type="NCBI Taxonomy" id="1397368"/>
    <lineage>
        <taxon>Bacteria</taxon>
        <taxon>Bacillati</taxon>
        <taxon>Actinomycetota</taxon>
        <taxon>Actinomycetes</taxon>
        <taxon>Pseudonocardiales</taxon>
        <taxon>Pseudonocardiaceae</taxon>
        <taxon>Pseudonocardia</taxon>
    </lineage>
</organism>
<gene>
    <name evidence="2" type="ORF">EV383_0125</name>
</gene>
<evidence type="ECO:0000313" key="2">
    <source>
        <dbReference type="EMBL" id="RZT83325.1"/>
    </source>
</evidence>
<dbReference type="AlphaFoldDB" id="A0A4Q7UP24"/>
<sequence length="313" mass="31615">MPGRHRHAVNVRADGLATVLAPLLTDTRVRAAALVDVDSGMVLDTCGGSTDPGRPDPEELAVGHAELMRIAFGLLPGPGSGDSEIVVDGGNGVAHVVRTVADPHGDRLALSVVVEGSPRVVARIRKKLRAVSASALTAGPSMSLRPAADGWTSGPAAPERFVPRTRPVRRPAEVEPVGTGPDGAGSDETGPVPARVPAMTVLPARDSPPAGRPTAGSIWLAAPVPSEGIPFGPAVGATTAGPVPLPAGTIAGFPVRAAGTTDDRTPASVADPRPGPASPVNGSAPHVDRRPTPPTALPPGPRRPAPEDEQPGR</sequence>
<dbReference type="EMBL" id="SHKL01000001">
    <property type="protein sequence ID" value="RZT83325.1"/>
    <property type="molecule type" value="Genomic_DNA"/>
</dbReference>
<feature type="region of interest" description="Disordered" evidence="1">
    <location>
        <begin position="256"/>
        <end position="313"/>
    </location>
</feature>